<evidence type="ECO:0000313" key="4">
    <source>
        <dbReference type="Proteomes" id="UP000196402"/>
    </source>
</evidence>
<dbReference type="InterPro" id="IPR008780">
    <property type="entry name" value="Plasmodium_Vir"/>
</dbReference>
<dbReference type="EMBL" id="LT635618">
    <property type="protein sequence ID" value="VUZ95035.1"/>
    <property type="molecule type" value="Genomic_DNA"/>
</dbReference>
<dbReference type="VEuPathDB" id="PlasmoDB:PVX_078695"/>
<feature type="region of interest" description="Disordered" evidence="1">
    <location>
        <begin position="250"/>
        <end position="307"/>
    </location>
</feature>
<evidence type="ECO:0000313" key="5">
    <source>
        <dbReference type="Proteomes" id="UP000220605"/>
    </source>
</evidence>
<sequence>MDADDKIYTVADFSPDNFIQNSKLDETKLIILYKSFFEEKCNTRYGDYSNCLSDESERTLDPTLWELYKKFERNVKLIQDEPEYYSYWETDNKKLCFYLKYWIYDQLIGKNITNEQFSNFINLWNEKKKVKCPSCECKFNVTSFSNVKQLKRAYDYFLFLNAYKDTTTISKHIADKHYCRYIENTKAIYSSLETKCIKDNAPYCKEFIDNKLPPIEEDDNSSIICNMVLSSNPGSDEAFQGSKGLDHKLPPDIIKSQGPNVEVEGTTGRTKTVQETAGPELGSAPDKERERTLGSKPEEGLHPPGPNLPLKTEDYGAHQDLPNELPVGEVDRFTSLLGTSSEGNESPIKTITSASFVGIPSIIFLLYKFTPLRTVLDPRIRKTKHMLKDGVQGSNELQSHDYDFYPPDEDINRYNIAYQSR</sequence>
<dbReference type="VEuPathDB" id="PlasmoDB:PVW1_140082000"/>
<dbReference type="Pfam" id="PF05795">
    <property type="entry name" value="Plasmodium_Vir"/>
    <property type="match status" value="1"/>
</dbReference>
<organism evidence="2 4">
    <name type="scientific">Plasmodium vivax</name>
    <name type="common">malaria parasite P. vivax</name>
    <dbReference type="NCBI Taxonomy" id="5855"/>
    <lineage>
        <taxon>Eukaryota</taxon>
        <taxon>Sar</taxon>
        <taxon>Alveolata</taxon>
        <taxon>Apicomplexa</taxon>
        <taxon>Aconoidasida</taxon>
        <taxon>Haemosporida</taxon>
        <taxon>Plasmodiidae</taxon>
        <taxon>Plasmodium</taxon>
        <taxon>Plasmodium (Plasmodium)</taxon>
    </lineage>
</organism>
<dbReference type="AlphaFoldDB" id="A0A1G4EJD9"/>
<dbReference type="Proteomes" id="UP000220605">
    <property type="component" value="Chromosome 7"/>
</dbReference>
<name>A0A1G4EJD9_PLAVI</name>
<dbReference type="OrthoDB" id="389219at2759"/>
<dbReference type="VEuPathDB" id="PlasmoDB:PVPAM_000009200"/>
<dbReference type="EMBL" id="FLYH01000299">
    <property type="protein sequence ID" value="SCA83696.1"/>
    <property type="molecule type" value="Genomic_DNA"/>
</dbReference>
<accession>A0A1G4EJD9</accession>
<proteinExistence type="predicted"/>
<reference evidence="4 5" key="1">
    <citation type="submission" date="2016-07" db="EMBL/GenBank/DDBJ databases">
        <authorList>
            <consortium name="Pathogen Informatics"/>
        </authorList>
    </citation>
    <scope>NUCLEOTIDE SEQUENCE [LARGE SCALE GENOMIC DNA]</scope>
</reference>
<feature type="compositionally biased region" description="Basic and acidic residues" evidence="1">
    <location>
        <begin position="285"/>
        <end position="301"/>
    </location>
</feature>
<protein>
    <submittedName>
        <fullName evidence="2">VIR protein</fullName>
    </submittedName>
</protein>
<dbReference type="Proteomes" id="UP000196402">
    <property type="component" value="Unassembled WGS sequence"/>
</dbReference>
<dbReference type="VEuPathDB" id="PlasmoDB:PVP01_0738000"/>
<evidence type="ECO:0000313" key="2">
    <source>
        <dbReference type="EMBL" id="SCA83696.1"/>
    </source>
</evidence>
<evidence type="ECO:0000256" key="1">
    <source>
        <dbReference type="SAM" id="MobiDB-lite"/>
    </source>
</evidence>
<gene>
    <name evidence="3" type="ORF">PVP01_0738000</name>
    <name evidence="2" type="ORF">PVT01_000088200</name>
</gene>
<evidence type="ECO:0000313" key="3">
    <source>
        <dbReference type="EMBL" id="VUZ95035.1"/>
    </source>
</evidence>